<dbReference type="Gene3D" id="1.10.510.10">
    <property type="entry name" value="Transferase(Phosphotransferase) domain 1"/>
    <property type="match status" value="1"/>
</dbReference>
<keyword evidence="6" id="KW-0472">Membrane</keyword>
<sequence>MSPSHPYLNRLVAGYRLTEFVGAGGMGEVFKAAHLETGRLAAVKVLYRPEFAARFRNEAIVHASVSHPNIATLYEFSLLDERPALVIEWIDGLALDELIRRRERLSNEEATRIIKQIANAVAYLHQMGIIHRDLKPSNVRIRPNGQVKVLDFGIAKGRYTPQLTKVGFAVGTAEFMAPEQFRGQVDQKSDVWALGVLLYEMTTGHLPFDEQNPLLLRHQIERGHFTRPQLLNPTISPELSLLITHCLHLNSTKRPAAADIESMCSTPVQQGFMAERGFSIPNFPAFSWASIHTIHYWLLAIVTGLGLLIVINQSQKEEKKAGQGEITTVTPTEQYEQIRVEVLNADYDLELVMPDGTVQVKEPFLVQRTPGQALPIIIRHQGAQQQFIIDPNVQELYQCYFDR</sequence>
<dbReference type="InterPro" id="IPR011009">
    <property type="entry name" value="Kinase-like_dom_sf"/>
</dbReference>
<feature type="domain" description="Protein kinase" evidence="7">
    <location>
        <begin position="15"/>
        <end position="273"/>
    </location>
</feature>
<evidence type="ECO:0000256" key="2">
    <source>
        <dbReference type="ARBA" id="ARBA00022741"/>
    </source>
</evidence>
<keyword evidence="6" id="KW-0812">Transmembrane</keyword>
<keyword evidence="9" id="KW-1185">Reference proteome</keyword>
<keyword evidence="3" id="KW-0418">Kinase</keyword>
<dbReference type="SMART" id="SM00220">
    <property type="entry name" value="S_TKc"/>
    <property type="match status" value="1"/>
</dbReference>
<proteinExistence type="predicted"/>
<protein>
    <recommendedName>
        <fullName evidence="7">Protein kinase domain-containing protein</fullName>
    </recommendedName>
</protein>
<dbReference type="InterPro" id="IPR017441">
    <property type="entry name" value="Protein_kinase_ATP_BS"/>
</dbReference>
<reference evidence="8 9" key="1">
    <citation type="submission" date="2018-06" db="EMBL/GenBank/DDBJ databases">
        <title>Spirosoma sp. HMF3257 Genome sequencing and assembly.</title>
        <authorList>
            <person name="Kang H."/>
            <person name="Cha I."/>
            <person name="Kim H."/>
            <person name="Kang J."/>
            <person name="Joh K."/>
        </authorList>
    </citation>
    <scope>NUCLEOTIDE SEQUENCE [LARGE SCALE GENOMIC DNA]</scope>
    <source>
        <strain evidence="8 9">HMF3257</strain>
    </source>
</reference>
<keyword evidence="4 5" id="KW-0067">ATP-binding</keyword>
<dbReference type="FunFam" id="1.10.510.10:FF:000571">
    <property type="entry name" value="Maternal embryonic leucine zipper kinase"/>
    <property type="match status" value="1"/>
</dbReference>
<evidence type="ECO:0000256" key="1">
    <source>
        <dbReference type="ARBA" id="ARBA00022679"/>
    </source>
</evidence>
<evidence type="ECO:0000256" key="5">
    <source>
        <dbReference type="PROSITE-ProRule" id="PRU10141"/>
    </source>
</evidence>
<gene>
    <name evidence="8" type="ORF">HMF3257_03320</name>
</gene>
<evidence type="ECO:0000313" key="8">
    <source>
        <dbReference type="EMBL" id="RAI73686.1"/>
    </source>
</evidence>
<keyword evidence="6" id="KW-1133">Transmembrane helix</keyword>
<dbReference type="PROSITE" id="PS00107">
    <property type="entry name" value="PROTEIN_KINASE_ATP"/>
    <property type="match status" value="1"/>
</dbReference>
<dbReference type="PANTHER" id="PTHR43289">
    <property type="entry name" value="MITOGEN-ACTIVATED PROTEIN KINASE KINASE KINASE 20-RELATED"/>
    <property type="match status" value="1"/>
</dbReference>
<accession>A0A327NI38</accession>
<dbReference type="SUPFAM" id="SSF56112">
    <property type="entry name" value="Protein kinase-like (PK-like)"/>
    <property type="match status" value="1"/>
</dbReference>
<dbReference type="CDD" id="cd14014">
    <property type="entry name" value="STKc_PknB_like"/>
    <property type="match status" value="1"/>
</dbReference>
<dbReference type="Pfam" id="PF00069">
    <property type="entry name" value="Pkinase"/>
    <property type="match status" value="1"/>
</dbReference>
<dbReference type="AlphaFoldDB" id="A0A327NI38"/>
<dbReference type="PROSITE" id="PS50011">
    <property type="entry name" value="PROTEIN_KINASE_DOM"/>
    <property type="match status" value="1"/>
</dbReference>
<dbReference type="InterPro" id="IPR000719">
    <property type="entry name" value="Prot_kinase_dom"/>
</dbReference>
<dbReference type="RefSeq" id="WP_111340565.1">
    <property type="nucleotide sequence ID" value="NZ_QLII01000001.1"/>
</dbReference>
<organism evidence="8 9">
    <name type="scientific">Spirosoma telluris</name>
    <dbReference type="NCBI Taxonomy" id="2183553"/>
    <lineage>
        <taxon>Bacteria</taxon>
        <taxon>Pseudomonadati</taxon>
        <taxon>Bacteroidota</taxon>
        <taxon>Cytophagia</taxon>
        <taxon>Cytophagales</taxon>
        <taxon>Cytophagaceae</taxon>
        <taxon>Spirosoma</taxon>
    </lineage>
</organism>
<dbReference type="EMBL" id="QLII01000001">
    <property type="protein sequence ID" value="RAI73686.1"/>
    <property type="molecule type" value="Genomic_DNA"/>
</dbReference>
<evidence type="ECO:0000313" key="9">
    <source>
        <dbReference type="Proteomes" id="UP000249016"/>
    </source>
</evidence>
<feature type="transmembrane region" description="Helical" evidence="6">
    <location>
        <begin position="294"/>
        <end position="311"/>
    </location>
</feature>
<keyword evidence="1" id="KW-0808">Transferase</keyword>
<evidence type="ECO:0000256" key="3">
    <source>
        <dbReference type="ARBA" id="ARBA00022777"/>
    </source>
</evidence>
<evidence type="ECO:0000259" key="7">
    <source>
        <dbReference type="PROSITE" id="PS50011"/>
    </source>
</evidence>
<dbReference type="GO" id="GO:0005524">
    <property type="term" value="F:ATP binding"/>
    <property type="evidence" value="ECO:0007669"/>
    <property type="project" value="UniProtKB-UniRule"/>
</dbReference>
<comment type="caution">
    <text evidence="8">The sequence shown here is derived from an EMBL/GenBank/DDBJ whole genome shotgun (WGS) entry which is preliminary data.</text>
</comment>
<dbReference type="Proteomes" id="UP000249016">
    <property type="component" value="Unassembled WGS sequence"/>
</dbReference>
<dbReference type="OrthoDB" id="9813021at2"/>
<dbReference type="GO" id="GO:0004674">
    <property type="term" value="F:protein serine/threonine kinase activity"/>
    <property type="evidence" value="ECO:0007669"/>
    <property type="project" value="TreeGrafter"/>
</dbReference>
<evidence type="ECO:0000256" key="6">
    <source>
        <dbReference type="SAM" id="Phobius"/>
    </source>
</evidence>
<evidence type="ECO:0000256" key="4">
    <source>
        <dbReference type="ARBA" id="ARBA00022840"/>
    </source>
</evidence>
<keyword evidence="2 5" id="KW-0547">Nucleotide-binding</keyword>
<dbReference type="PANTHER" id="PTHR43289:SF6">
    <property type="entry name" value="SERINE_THREONINE-PROTEIN KINASE NEKL-3"/>
    <property type="match status" value="1"/>
</dbReference>
<feature type="binding site" evidence="5">
    <location>
        <position position="44"/>
    </location>
    <ligand>
        <name>ATP</name>
        <dbReference type="ChEBI" id="CHEBI:30616"/>
    </ligand>
</feature>
<name>A0A327NI38_9BACT</name>